<dbReference type="NCBIfam" id="TIGR01910">
    <property type="entry name" value="DapE-ArgE"/>
    <property type="match status" value="1"/>
</dbReference>
<evidence type="ECO:0000256" key="1">
    <source>
        <dbReference type="ARBA" id="ARBA00001941"/>
    </source>
</evidence>
<sequence>MSVNETSVLHAVDAVFDREIAFLAELVGHPSVRGEEQSAQDFMARELTVGGYEVDRWEIDVNDIAGMPGFSPVIGNYDNAVNVVGTLRSRTRRGRSLILNGHIDVVPVGPLDMWKRPPFEAYVDDGWMYGRGAGDMKAGLASNLFAIEALKHLGLKPAADVFFQSVVEEECTGNGALACLQRGYRADAALIPEPFAEKIVSSQVGVLWFQIRLKGLPTHVAYAGSGANAIEAAIPLFAALHDLEKQMNAPQCRHYDFACHDHALNLNIGKIEGGDWASSVPAWCVFDVRMGLFPGQSIDELKQRIEQAIAEAAKSHAFLAQNPPEIVYNGFAAEGYSLDEDKRPVAREALDALGRAHKFVSGQELEKEAITATTDARFFGLYADTPALVYGPKAEAIHGFNERVDLESVRRITQSTALFIADWCGVEEL</sequence>
<dbReference type="CDD" id="cd03895">
    <property type="entry name" value="M20_ArgE_DapE-like"/>
    <property type="match status" value="1"/>
</dbReference>
<evidence type="ECO:0000256" key="7">
    <source>
        <dbReference type="ARBA" id="ARBA00023285"/>
    </source>
</evidence>
<keyword evidence="5" id="KW-0378">Hydrolase</keyword>
<dbReference type="GO" id="GO:0046872">
    <property type="term" value="F:metal ion binding"/>
    <property type="evidence" value="ECO:0007669"/>
    <property type="project" value="UniProtKB-KW"/>
</dbReference>
<dbReference type="InterPro" id="IPR050072">
    <property type="entry name" value="Peptidase_M20A"/>
</dbReference>
<keyword evidence="7" id="KW-0170">Cobalt</keyword>
<evidence type="ECO:0000256" key="2">
    <source>
        <dbReference type="ARBA" id="ARBA00001947"/>
    </source>
</evidence>
<evidence type="ECO:0000256" key="3">
    <source>
        <dbReference type="ARBA" id="ARBA00006247"/>
    </source>
</evidence>
<dbReference type="EMBL" id="QNRH01000002">
    <property type="protein sequence ID" value="RBO97315.1"/>
    <property type="molecule type" value="Genomic_DNA"/>
</dbReference>
<organism evidence="9 10">
    <name type="scientific">Pseudochrobactrum asaccharolyticum</name>
    <dbReference type="NCBI Taxonomy" id="354351"/>
    <lineage>
        <taxon>Bacteria</taxon>
        <taxon>Pseudomonadati</taxon>
        <taxon>Pseudomonadota</taxon>
        <taxon>Alphaproteobacteria</taxon>
        <taxon>Hyphomicrobiales</taxon>
        <taxon>Brucellaceae</taxon>
        <taxon>Pseudochrobactrum</taxon>
    </lineage>
</organism>
<dbReference type="GO" id="GO:0016787">
    <property type="term" value="F:hydrolase activity"/>
    <property type="evidence" value="ECO:0007669"/>
    <property type="project" value="UniProtKB-KW"/>
</dbReference>
<dbReference type="PANTHER" id="PTHR43808">
    <property type="entry name" value="ACETYLORNITHINE DEACETYLASE"/>
    <property type="match status" value="1"/>
</dbReference>
<dbReference type="SUPFAM" id="SSF53187">
    <property type="entry name" value="Zn-dependent exopeptidases"/>
    <property type="match status" value="1"/>
</dbReference>
<evidence type="ECO:0000256" key="6">
    <source>
        <dbReference type="ARBA" id="ARBA00022833"/>
    </source>
</evidence>
<feature type="domain" description="Peptidase M20 dimerisation" evidence="8">
    <location>
        <begin position="203"/>
        <end position="315"/>
    </location>
</feature>
<comment type="cofactor">
    <cofactor evidence="2">
        <name>Zn(2+)</name>
        <dbReference type="ChEBI" id="CHEBI:29105"/>
    </cofactor>
</comment>
<dbReference type="InterPro" id="IPR010182">
    <property type="entry name" value="ArgE/DapE"/>
</dbReference>
<evidence type="ECO:0000256" key="4">
    <source>
        <dbReference type="ARBA" id="ARBA00022723"/>
    </source>
</evidence>
<evidence type="ECO:0000259" key="8">
    <source>
        <dbReference type="Pfam" id="PF07687"/>
    </source>
</evidence>
<dbReference type="NCBIfam" id="NF005306">
    <property type="entry name" value="PRK06837.1"/>
    <property type="match status" value="1"/>
</dbReference>
<dbReference type="InterPro" id="IPR011650">
    <property type="entry name" value="Peptidase_M20_dimer"/>
</dbReference>
<evidence type="ECO:0000313" key="9">
    <source>
        <dbReference type="EMBL" id="RBO97315.1"/>
    </source>
</evidence>
<dbReference type="InterPro" id="IPR036264">
    <property type="entry name" value="Bact_exopeptidase_dim_dom"/>
</dbReference>
<keyword evidence="10" id="KW-1185">Reference proteome</keyword>
<protein>
    <submittedName>
        <fullName evidence="9">Acetylornithine deacetylase</fullName>
    </submittedName>
</protein>
<evidence type="ECO:0000256" key="5">
    <source>
        <dbReference type="ARBA" id="ARBA00022801"/>
    </source>
</evidence>
<comment type="similarity">
    <text evidence="3">Belongs to the peptidase M20A family.</text>
</comment>
<accession>A0A366E5G2</accession>
<gene>
    <name evidence="9" type="ORF">DFR47_10296</name>
</gene>
<keyword evidence="6" id="KW-0862">Zinc</keyword>
<dbReference type="SUPFAM" id="SSF55031">
    <property type="entry name" value="Bacterial exopeptidase dimerisation domain"/>
    <property type="match status" value="1"/>
</dbReference>
<dbReference type="Proteomes" id="UP000252893">
    <property type="component" value="Unassembled WGS sequence"/>
</dbReference>
<dbReference type="InterPro" id="IPR033687">
    <property type="entry name" value="YodQ-like"/>
</dbReference>
<dbReference type="Pfam" id="PF07687">
    <property type="entry name" value="M20_dimer"/>
    <property type="match status" value="1"/>
</dbReference>
<keyword evidence="4" id="KW-0479">Metal-binding</keyword>
<dbReference type="Pfam" id="PF01546">
    <property type="entry name" value="Peptidase_M20"/>
    <property type="match status" value="1"/>
</dbReference>
<dbReference type="RefSeq" id="WP_374788330.1">
    <property type="nucleotide sequence ID" value="NZ_JBHEEG010000002.1"/>
</dbReference>
<dbReference type="Gene3D" id="3.40.630.10">
    <property type="entry name" value="Zn peptidases"/>
    <property type="match status" value="1"/>
</dbReference>
<evidence type="ECO:0000313" key="10">
    <source>
        <dbReference type="Proteomes" id="UP000252893"/>
    </source>
</evidence>
<reference evidence="9 10" key="1">
    <citation type="submission" date="2018-06" db="EMBL/GenBank/DDBJ databases">
        <title>Genomic Encyclopedia of Type Strains, Phase IV (KMG-IV): sequencing the most valuable type-strain genomes for metagenomic binning, comparative biology and taxonomic classification.</title>
        <authorList>
            <person name="Goeker M."/>
        </authorList>
    </citation>
    <scope>NUCLEOTIDE SEQUENCE [LARGE SCALE GENOMIC DNA]</scope>
    <source>
        <strain evidence="9 10">DSM 25619</strain>
    </source>
</reference>
<name>A0A366E5G2_9HYPH</name>
<dbReference type="AlphaFoldDB" id="A0A366E5G2"/>
<proteinExistence type="inferred from homology"/>
<dbReference type="PANTHER" id="PTHR43808:SF25">
    <property type="entry name" value="PEPTIDASE M20 DIMERISATION DOMAIN-CONTAINING PROTEIN"/>
    <property type="match status" value="1"/>
</dbReference>
<comment type="caution">
    <text evidence="9">The sequence shown here is derived from an EMBL/GenBank/DDBJ whole genome shotgun (WGS) entry which is preliminary data.</text>
</comment>
<dbReference type="Gene3D" id="3.30.70.360">
    <property type="match status" value="1"/>
</dbReference>
<comment type="cofactor">
    <cofactor evidence="1">
        <name>Co(2+)</name>
        <dbReference type="ChEBI" id="CHEBI:48828"/>
    </cofactor>
</comment>
<dbReference type="InterPro" id="IPR002933">
    <property type="entry name" value="Peptidase_M20"/>
</dbReference>